<dbReference type="Pfam" id="PF00001">
    <property type="entry name" value="7tm_1"/>
    <property type="match status" value="2"/>
</dbReference>
<protein>
    <recommendedName>
        <fullName evidence="11">G-protein coupled receptors family 1 profile domain-containing protein</fullName>
    </recommendedName>
</protein>
<feature type="transmembrane region" description="Helical" evidence="10">
    <location>
        <begin position="510"/>
        <end position="530"/>
    </location>
</feature>
<dbReference type="PROSITE" id="PS00237">
    <property type="entry name" value="G_PROTEIN_RECEP_F1_1"/>
    <property type="match status" value="2"/>
</dbReference>
<feature type="transmembrane region" description="Helical" evidence="10">
    <location>
        <begin position="618"/>
        <end position="642"/>
    </location>
</feature>
<dbReference type="GO" id="GO:0004930">
    <property type="term" value="F:G protein-coupled receptor activity"/>
    <property type="evidence" value="ECO:0007669"/>
    <property type="project" value="UniProtKB-KW"/>
</dbReference>
<dbReference type="PRINTS" id="PR00237">
    <property type="entry name" value="GPCRRHODOPSN"/>
</dbReference>
<dbReference type="SUPFAM" id="SSF81321">
    <property type="entry name" value="Family A G protein-coupled receptor-like"/>
    <property type="match status" value="2"/>
</dbReference>
<accession>A0AAU9WWK1</accession>
<feature type="domain" description="G-protein coupled receptors family 1 profile" evidence="11">
    <location>
        <begin position="73"/>
        <end position="340"/>
    </location>
</feature>
<dbReference type="Proteomes" id="UP001159428">
    <property type="component" value="Unassembled WGS sequence"/>
</dbReference>
<keyword evidence="13" id="KW-1185">Reference proteome</keyword>
<comment type="subcellular location">
    <subcellularLocation>
        <location evidence="1">Cell membrane</location>
        <topology evidence="1">Multi-pass membrane protein</topology>
    </subcellularLocation>
</comment>
<feature type="transmembrane region" description="Helical" evidence="10">
    <location>
        <begin position="135"/>
        <end position="153"/>
    </location>
</feature>
<evidence type="ECO:0000256" key="4">
    <source>
        <dbReference type="ARBA" id="ARBA00022989"/>
    </source>
</evidence>
<keyword evidence="7 9" id="KW-0675">Receptor</keyword>
<feature type="transmembrane region" description="Helical" evidence="10">
    <location>
        <begin position="221"/>
        <end position="244"/>
    </location>
</feature>
<keyword evidence="4 10" id="KW-1133">Transmembrane helix</keyword>
<feature type="transmembrane region" description="Helical" evidence="10">
    <location>
        <begin position="57"/>
        <end position="81"/>
    </location>
</feature>
<evidence type="ECO:0000313" key="13">
    <source>
        <dbReference type="Proteomes" id="UP001159428"/>
    </source>
</evidence>
<comment type="caution">
    <text evidence="12">The sequence shown here is derived from an EMBL/GenBank/DDBJ whole genome shotgun (WGS) entry which is preliminary data.</text>
</comment>
<reference evidence="12 13" key="1">
    <citation type="submission" date="2022-05" db="EMBL/GenBank/DDBJ databases">
        <authorList>
            <consortium name="Genoscope - CEA"/>
            <person name="William W."/>
        </authorList>
    </citation>
    <scope>NUCLEOTIDE SEQUENCE [LARGE SCALE GENOMIC DNA]</scope>
</reference>
<gene>
    <name evidence="12" type="ORF">PMEA_00013491</name>
</gene>
<keyword evidence="5 9" id="KW-0297">G-protein coupled receptor</keyword>
<feature type="transmembrane region" description="Helical" evidence="10">
    <location>
        <begin position="174"/>
        <end position="194"/>
    </location>
</feature>
<organism evidence="12 13">
    <name type="scientific">Pocillopora meandrina</name>
    <dbReference type="NCBI Taxonomy" id="46732"/>
    <lineage>
        <taxon>Eukaryota</taxon>
        <taxon>Metazoa</taxon>
        <taxon>Cnidaria</taxon>
        <taxon>Anthozoa</taxon>
        <taxon>Hexacorallia</taxon>
        <taxon>Scleractinia</taxon>
        <taxon>Astrocoeniina</taxon>
        <taxon>Pocilloporidae</taxon>
        <taxon>Pocillopora</taxon>
    </lineage>
</organism>
<dbReference type="PANTHER" id="PTHR24248">
    <property type="entry name" value="ADRENERGIC RECEPTOR-RELATED G-PROTEIN COUPLED RECEPTOR"/>
    <property type="match status" value="1"/>
</dbReference>
<keyword evidence="8 9" id="KW-0807">Transducer</keyword>
<dbReference type="AlphaFoldDB" id="A0AAU9WWK1"/>
<dbReference type="GO" id="GO:0005886">
    <property type="term" value="C:plasma membrane"/>
    <property type="evidence" value="ECO:0007669"/>
    <property type="project" value="UniProtKB-SubCell"/>
</dbReference>
<dbReference type="PROSITE" id="PS50262">
    <property type="entry name" value="G_PROTEIN_RECEP_F1_2"/>
    <property type="match status" value="2"/>
</dbReference>
<comment type="similarity">
    <text evidence="9">Belongs to the G-protein coupled receptor 1 family.</text>
</comment>
<feature type="transmembrane region" description="Helical" evidence="10">
    <location>
        <begin position="391"/>
        <end position="419"/>
    </location>
</feature>
<evidence type="ECO:0000256" key="8">
    <source>
        <dbReference type="ARBA" id="ARBA00023224"/>
    </source>
</evidence>
<feature type="non-terminal residue" evidence="12">
    <location>
        <position position="1"/>
    </location>
</feature>
<evidence type="ECO:0000256" key="5">
    <source>
        <dbReference type="ARBA" id="ARBA00023040"/>
    </source>
</evidence>
<evidence type="ECO:0000256" key="7">
    <source>
        <dbReference type="ARBA" id="ARBA00023170"/>
    </source>
</evidence>
<feature type="domain" description="G-protein coupled receptors family 1 profile" evidence="11">
    <location>
        <begin position="409"/>
        <end position="673"/>
    </location>
</feature>
<evidence type="ECO:0000256" key="6">
    <source>
        <dbReference type="ARBA" id="ARBA00023136"/>
    </source>
</evidence>
<evidence type="ECO:0000256" key="10">
    <source>
        <dbReference type="SAM" id="Phobius"/>
    </source>
</evidence>
<proteinExistence type="inferred from homology"/>
<dbReference type="Gene3D" id="1.20.1070.10">
    <property type="entry name" value="Rhodopsin 7-helix transmembrane proteins"/>
    <property type="match status" value="2"/>
</dbReference>
<evidence type="ECO:0000256" key="1">
    <source>
        <dbReference type="ARBA" id="ARBA00004651"/>
    </source>
</evidence>
<evidence type="ECO:0000256" key="2">
    <source>
        <dbReference type="ARBA" id="ARBA00022475"/>
    </source>
</evidence>
<feature type="transmembrane region" description="Helical" evidence="10">
    <location>
        <begin position="654"/>
        <end position="673"/>
    </location>
</feature>
<evidence type="ECO:0000259" key="11">
    <source>
        <dbReference type="PROSITE" id="PS50262"/>
    </source>
</evidence>
<dbReference type="CDD" id="cd00637">
    <property type="entry name" value="7tm_classA_rhodopsin-like"/>
    <property type="match status" value="2"/>
</dbReference>
<feature type="transmembrane region" description="Helical" evidence="10">
    <location>
        <begin position="93"/>
        <end position="115"/>
    </location>
</feature>
<evidence type="ECO:0000313" key="12">
    <source>
        <dbReference type="EMBL" id="CAH3127872.1"/>
    </source>
</evidence>
<feature type="transmembrane region" description="Helical" evidence="10">
    <location>
        <begin position="464"/>
        <end position="489"/>
    </location>
</feature>
<feature type="transmembrane region" description="Helical" evidence="10">
    <location>
        <begin position="286"/>
        <end position="309"/>
    </location>
</feature>
<evidence type="ECO:0000256" key="3">
    <source>
        <dbReference type="ARBA" id="ARBA00022692"/>
    </source>
</evidence>
<evidence type="ECO:0000256" key="9">
    <source>
        <dbReference type="RuleBase" id="RU000688"/>
    </source>
</evidence>
<dbReference type="EMBL" id="CALNXJ010000023">
    <property type="protein sequence ID" value="CAH3127872.1"/>
    <property type="molecule type" value="Genomic_DNA"/>
</dbReference>
<feature type="transmembrane region" description="Helical" evidence="10">
    <location>
        <begin position="557"/>
        <end position="580"/>
    </location>
</feature>
<feature type="transmembrane region" description="Helical" evidence="10">
    <location>
        <begin position="431"/>
        <end position="458"/>
    </location>
</feature>
<dbReference type="InterPro" id="IPR000276">
    <property type="entry name" value="GPCR_Rhodpsn"/>
</dbReference>
<keyword evidence="6 10" id="KW-0472">Membrane</keyword>
<name>A0AAU9WWK1_9CNID</name>
<keyword evidence="3 9" id="KW-0812">Transmembrane</keyword>
<dbReference type="InterPro" id="IPR017452">
    <property type="entry name" value="GPCR_Rhodpsn_7TM"/>
</dbReference>
<keyword evidence="2" id="KW-1003">Cell membrane</keyword>
<sequence length="726" mass="81887">SLQFLIIASHKAYLKSAADIVSNVKAEVVMNDTLMKQSSAEREDNIKLVNLPHSWTILIMIIMSLALVLTIVGNVAVMIVLRYSSALNSIVNSYFLVSLSIADLLVAILVMPCALDAVNSGWWRCGRIWGICNGFGNFLFCISSIMHLMMLSIDRYLAIARPLLYPLEMTKSRAIWLCFVLWIYSAVWAFLPLFGVSSYECFINYIGACKPEDWSKYGLNFAFAISVVTGTYGLALITMVFVYWKIARVIRSQLQRIEVVRNNNKKQTVYNKEDNTTGKFKRSKGVVTLMIVTLVYLICWSPFCILLFVEIGTGRKVQGPYGAVAMLVGFTNSCCNPIIYSIKYRRFRRAVLSMIGKTDFVLKFSATNNAGMSSMVQDEDNVKLVNLPHSWTILIMIIMIFVLALTIIGNITVMIVVRYSRALNSIINSHFLFSLSIADLLVAILVMPCAVDAVHSGWWRCGKIWGVCNGFSTFLFCISSIMHLMMLSIDRYLAVARPLLYPLEMTKSRAICLCFFLWGYSAVWAFLPLFGVSSYECFVTYIGTCKVEDWSRYGLNFAFAISVVSGTYGVALMTMVYVYWKIARVIRSQLQRIEDVTPSTQRQPENNRESRKLKRNKGLATLIIVTLVYLICWSPFCILLFVEIGTGQKVEGPYGALAMLVGFMNSCCNPIIYSIKYRRFRRAVFSMLGKTTLVMKFSISNAGMASMALENNARRVETIRGRDSSL</sequence>